<evidence type="ECO:0000256" key="2">
    <source>
        <dbReference type="SAM" id="Phobius"/>
    </source>
</evidence>
<dbReference type="Proteomes" id="UP001054925">
    <property type="component" value="Unassembled WGS sequence"/>
</dbReference>
<feature type="compositionally biased region" description="Polar residues" evidence="1">
    <location>
        <begin position="1"/>
        <end position="21"/>
    </location>
</feature>
<evidence type="ECO:0000313" key="3">
    <source>
        <dbReference type="EMBL" id="GJN42681.1"/>
    </source>
</evidence>
<keyword evidence="2" id="KW-0812">Transmembrane</keyword>
<proteinExistence type="predicted"/>
<reference evidence="3" key="1">
    <citation type="submission" date="2021-12" db="EMBL/GenBank/DDBJ databases">
        <title>Draft genome sequence of Corynebacterium ammoniagenes strain T-723.</title>
        <authorList>
            <person name="Matsuzawa M."/>
            <person name="Hiratani M."/>
            <person name="Abe I."/>
            <person name="Tsuji Y."/>
            <person name="Nakamura J."/>
        </authorList>
    </citation>
    <scope>NUCLEOTIDE SEQUENCE</scope>
    <source>
        <strain evidence="3">T-723</strain>
    </source>
</reference>
<keyword evidence="2" id="KW-1133">Transmembrane helix</keyword>
<evidence type="ECO:0008006" key="5">
    <source>
        <dbReference type="Google" id="ProtNLM"/>
    </source>
</evidence>
<sequence length="164" mass="18157">MSTAGRQPNRNTQVPQRTRGATYSERVDHGRTRTGDLTSKAVAAIFVAIIVVGLFFGFKYLEGRDNVNAQISYVSHEEIDEDTLGVWVDVMRNRPDEAAYCIVQAFDYSKAEVGRREFALAPDGRESVRAFVEIPTTANAVAGDAYGCSSTIPPYLDTEHTIYE</sequence>
<feature type="transmembrane region" description="Helical" evidence="2">
    <location>
        <begin position="41"/>
        <end position="61"/>
    </location>
</feature>
<dbReference type="RefSeq" id="WP_003846298.1">
    <property type="nucleotide sequence ID" value="NZ_BQKK01000002.1"/>
</dbReference>
<comment type="caution">
    <text evidence="3">The sequence shown here is derived from an EMBL/GenBank/DDBJ whole genome shotgun (WGS) entry which is preliminary data.</text>
</comment>
<protein>
    <recommendedName>
        <fullName evidence="5">DUF4307 domain-containing protein</fullName>
    </recommendedName>
</protein>
<gene>
    <name evidence="3" type="ORF">CAT723_11600</name>
</gene>
<evidence type="ECO:0000256" key="1">
    <source>
        <dbReference type="SAM" id="MobiDB-lite"/>
    </source>
</evidence>
<keyword evidence="2" id="KW-0472">Membrane</keyword>
<dbReference type="AlphaFoldDB" id="A0AAV5G6P3"/>
<organism evidence="3 4">
    <name type="scientific">Corynebacterium ammoniagenes</name>
    <name type="common">Brevibacterium ammoniagenes</name>
    <dbReference type="NCBI Taxonomy" id="1697"/>
    <lineage>
        <taxon>Bacteria</taxon>
        <taxon>Bacillati</taxon>
        <taxon>Actinomycetota</taxon>
        <taxon>Actinomycetes</taxon>
        <taxon>Mycobacteriales</taxon>
        <taxon>Corynebacteriaceae</taxon>
        <taxon>Corynebacterium</taxon>
    </lineage>
</organism>
<name>A0AAV5G6P3_CORAM</name>
<dbReference type="Pfam" id="PF14155">
    <property type="entry name" value="DUF4307"/>
    <property type="match status" value="1"/>
</dbReference>
<feature type="region of interest" description="Disordered" evidence="1">
    <location>
        <begin position="1"/>
        <end position="31"/>
    </location>
</feature>
<dbReference type="EMBL" id="BQKK01000002">
    <property type="protein sequence ID" value="GJN42681.1"/>
    <property type="molecule type" value="Genomic_DNA"/>
</dbReference>
<accession>A0AAV5G6P3</accession>
<dbReference type="InterPro" id="IPR025443">
    <property type="entry name" value="DUF4307"/>
</dbReference>
<evidence type="ECO:0000313" key="4">
    <source>
        <dbReference type="Proteomes" id="UP001054925"/>
    </source>
</evidence>